<name>A0A3N0B0B1_9ACTN</name>
<keyword evidence="1" id="KW-1133">Transmembrane helix</keyword>
<accession>A0A3N0B0B1</accession>
<feature type="transmembrane region" description="Helical" evidence="1">
    <location>
        <begin position="237"/>
        <end position="261"/>
    </location>
</feature>
<reference evidence="4" key="1">
    <citation type="submission" date="2018-05" db="EMBL/GenBank/DDBJ databases">
        <title>Genome Sequencing of selected type strains of the family Eggerthellaceae.</title>
        <authorList>
            <person name="Danylec N."/>
            <person name="Stoll D.A."/>
            <person name="Doetsch A."/>
            <person name="Huch M."/>
        </authorList>
    </citation>
    <scope>NUCLEOTIDE SEQUENCE [LARGE SCALE GENOMIC DNA]</scope>
    <source>
        <strain evidence="4">DSM 24851</strain>
    </source>
</reference>
<feature type="transmembrane region" description="Helical" evidence="1">
    <location>
        <begin position="295"/>
        <end position="322"/>
    </location>
</feature>
<dbReference type="InterPro" id="IPR036388">
    <property type="entry name" value="WH-like_DNA-bd_sf"/>
</dbReference>
<comment type="caution">
    <text evidence="3">The sequence shown here is derived from an EMBL/GenBank/DDBJ whole genome shotgun (WGS) entry which is preliminary data.</text>
</comment>
<dbReference type="GO" id="GO:0006355">
    <property type="term" value="P:regulation of DNA-templated transcription"/>
    <property type="evidence" value="ECO:0007669"/>
    <property type="project" value="InterPro"/>
</dbReference>
<feature type="transmembrane region" description="Helical" evidence="1">
    <location>
        <begin position="85"/>
        <end position="105"/>
    </location>
</feature>
<evidence type="ECO:0000313" key="4">
    <source>
        <dbReference type="Proteomes" id="UP000269591"/>
    </source>
</evidence>
<feature type="transmembrane region" description="Helical" evidence="1">
    <location>
        <begin position="54"/>
        <end position="73"/>
    </location>
</feature>
<dbReference type="AlphaFoldDB" id="A0A3N0B0B1"/>
<dbReference type="PROSITE" id="PS50043">
    <property type="entry name" value="HTH_LUXR_2"/>
    <property type="match status" value="1"/>
</dbReference>
<organism evidence="3 4">
    <name type="scientific">Slackia equolifaciens</name>
    <dbReference type="NCBI Taxonomy" id="498718"/>
    <lineage>
        <taxon>Bacteria</taxon>
        <taxon>Bacillati</taxon>
        <taxon>Actinomycetota</taxon>
        <taxon>Coriobacteriia</taxon>
        <taxon>Eggerthellales</taxon>
        <taxon>Eggerthellaceae</taxon>
        <taxon>Slackia</taxon>
    </lineage>
</organism>
<protein>
    <recommendedName>
        <fullName evidence="2">HTH luxR-type domain-containing protein</fullName>
    </recommendedName>
</protein>
<keyword evidence="1" id="KW-0812">Transmembrane</keyword>
<dbReference type="Proteomes" id="UP000269591">
    <property type="component" value="Unassembled WGS sequence"/>
</dbReference>
<feature type="transmembrane region" description="Helical" evidence="1">
    <location>
        <begin position="334"/>
        <end position="358"/>
    </location>
</feature>
<evidence type="ECO:0000256" key="1">
    <source>
        <dbReference type="SAM" id="Phobius"/>
    </source>
</evidence>
<dbReference type="PRINTS" id="PR00038">
    <property type="entry name" value="HTHLUXR"/>
</dbReference>
<gene>
    <name evidence="3" type="ORF">DMP06_05335</name>
</gene>
<sequence length="484" mass="51796">MTMGLPTTGRIKKMLRGARVYALFGVASLSAWLLLLAVSPVFSRTPTLAGEFPSWRLLVCVVTACAFAVVATSSRVGQWVSSGRTHFFAIAACCGACGLFGVLIIEFSQSLALGVVSSAMTAVTLVLLCCVWTCRISSVMLRDRVLILAGGVMAGCVVYSIVALIPQPFALFVGGCLPATSIAFAFAADSADAPRGYSSQGGVSVFPFEVELASSAILFGVLFVLCGHAFPDREAQWVSAVAPGMIHVAALFVLEVIITLVMMFGSGRTNPLIAVRPSAIVVAVSLLLLPFASEIWRMGCLALAFAGFGSFMVYFVIVMGNISQERGANASQVCAWGMLLVVAGALIGEVLSVVLLAIRPIMPIDYVSALSICGLFVMVVMQWGMAKRYDLAHETREMGGHYFLDERPAEALKFQEIARHFSLSPRETEVLVMLAKGRSIPYICEALCISKSTAQTHVRHIYDKMEVSEGRQGLIDAIEQFGAQ</sequence>
<feature type="transmembrane region" description="Helical" evidence="1">
    <location>
        <begin position="364"/>
        <end position="386"/>
    </location>
</feature>
<keyword evidence="1" id="KW-0472">Membrane</keyword>
<feature type="domain" description="HTH luxR-type" evidence="2">
    <location>
        <begin position="416"/>
        <end position="481"/>
    </location>
</feature>
<feature type="transmembrane region" description="Helical" evidence="1">
    <location>
        <begin position="273"/>
        <end position="289"/>
    </location>
</feature>
<evidence type="ECO:0000259" key="2">
    <source>
        <dbReference type="PROSITE" id="PS50043"/>
    </source>
</evidence>
<dbReference type="InterPro" id="IPR016032">
    <property type="entry name" value="Sig_transdc_resp-reg_C-effctor"/>
</dbReference>
<feature type="transmembrane region" description="Helical" evidence="1">
    <location>
        <begin position="20"/>
        <end position="42"/>
    </location>
</feature>
<dbReference type="GO" id="GO:0003677">
    <property type="term" value="F:DNA binding"/>
    <property type="evidence" value="ECO:0007669"/>
    <property type="project" value="InterPro"/>
</dbReference>
<feature type="transmembrane region" description="Helical" evidence="1">
    <location>
        <begin position="212"/>
        <end position="231"/>
    </location>
</feature>
<keyword evidence="4" id="KW-1185">Reference proteome</keyword>
<dbReference type="EMBL" id="QIBX01000007">
    <property type="protein sequence ID" value="RNL40358.1"/>
    <property type="molecule type" value="Genomic_DNA"/>
</dbReference>
<dbReference type="SUPFAM" id="SSF46894">
    <property type="entry name" value="C-terminal effector domain of the bipartite response regulators"/>
    <property type="match status" value="1"/>
</dbReference>
<dbReference type="InterPro" id="IPR000792">
    <property type="entry name" value="Tscrpt_reg_LuxR_C"/>
</dbReference>
<dbReference type="CDD" id="cd06170">
    <property type="entry name" value="LuxR_C_like"/>
    <property type="match status" value="1"/>
</dbReference>
<evidence type="ECO:0000313" key="3">
    <source>
        <dbReference type="EMBL" id="RNL40358.1"/>
    </source>
</evidence>
<feature type="transmembrane region" description="Helical" evidence="1">
    <location>
        <begin position="145"/>
        <end position="165"/>
    </location>
</feature>
<proteinExistence type="predicted"/>
<dbReference type="Gene3D" id="1.10.10.10">
    <property type="entry name" value="Winged helix-like DNA-binding domain superfamily/Winged helix DNA-binding domain"/>
    <property type="match status" value="1"/>
</dbReference>
<dbReference type="Pfam" id="PF00196">
    <property type="entry name" value="GerE"/>
    <property type="match status" value="1"/>
</dbReference>
<dbReference type="SMART" id="SM00421">
    <property type="entry name" value="HTH_LUXR"/>
    <property type="match status" value="1"/>
</dbReference>
<feature type="transmembrane region" description="Helical" evidence="1">
    <location>
        <begin position="111"/>
        <end position="133"/>
    </location>
</feature>